<sequence>MAALSLEGVHAAGVEEREQLVKIATVGAAGVLGGEREEPFACEAAVPFGVGRAVGGERRHTHMITDIIVCV</sequence>
<evidence type="ECO:0000313" key="1">
    <source>
        <dbReference type="EMBL" id="MDQ1124888.1"/>
    </source>
</evidence>
<proteinExistence type="predicted"/>
<accession>A0ABU0TYZ8</accession>
<name>A0ABU0TYZ8_MICTR</name>
<gene>
    <name evidence="1" type="ORF">QE412_003461</name>
</gene>
<evidence type="ECO:0000313" key="2">
    <source>
        <dbReference type="Proteomes" id="UP001226691"/>
    </source>
</evidence>
<dbReference type="Proteomes" id="UP001226691">
    <property type="component" value="Unassembled WGS sequence"/>
</dbReference>
<keyword evidence="2" id="KW-1185">Reference proteome</keyword>
<organism evidence="1 2">
    <name type="scientific">Microbacterium trichothecenolyticum</name>
    <name type="common">Aureobacterium trichothecenolyticum</name>
    <dbReference type="NCBI Taxonomy" id="69370"/>
    <lineage>
        <taxon>Bacteria</taxon>
        <taxon>Bacillati</taxon>
        <taxon>Actinomycetota</taxon>
        <taxon>Actinomycetes</taxon>
        <taxon>Micrococcales</taxon>
        <taxon>Microbacteriaceae</taxon>
        <taxon>Microbacterium</taxon>
    </lineage>
</organism>
<reference evidence="1 2" key="1">
    <citation type="submission" date="2023-07" db="EMBL/GenBank/DDBJ databases">
        <title>Functional and genomic diversity of the sorghum phyllosphere microbiome.</title>
        <authorList>
            <person name="Shade A."/>
        </authorList>
    </citation>
    <scope>NUCLEOTIDE SEQUENCE [LARGE SCALE GENOMIC DNA]</scope>
    <source>
        <strain evidence="1 2">SORGH_AS_1207</strain>
    </source>
</reference>
<dbReference type="EMBL" id="JAUTBF010000001">
    <property type="protein sequence ID" value="MDQ1124888.1"/>
    <property type="molecule type" value="Genomic_DNA"/>
</dbReference>
<comment type="caution">
    <text evidence="1">The sequence shown here is derived from an EMBL/GenBank/DDBJ whole genome shotgun (WGS) entry which is preliminary data.</text>
</comment>
<protein>
    <submittedName>
        <fullName evidence="1">Uncharacterized protein</fullName>
    </submittedName>
</protein>